<reference evidence="3" key="1">
    <citation type="journal article" date="2020" name="Stud. Mycol.">
        <title>101 Dothideomycetes genomes: a test case for predicting lifestyles and emergence of pathogens.</title>
        <authorList>
            <person name="Haridas S."/>
            <person name="Albert R."/>
            <person name="Binder M."/>
            <person name="Bloem J."/>
            <person name="Labutti K."/>
            <person name="Salamov A."/>
            <person name="Andreopoulos B."/>
            <person name="Baker S."/>
            <person name="Barry K."/>
            <person name="Bills G."/>
            <person name="Bluhm B."/>
            <person name="Cannon C."/>
            <person name="Castanera R."/>
            <person name="Culley D."/>
            <person name="Daum C."/>
            <person name="Ezra D."/>
            <person name="Gonzalez J."/>
            <person name="Henrissat B."/>
            <person name="Kuo A."/>
            <person name="Liang C."/>
            <person name="Lipzen A."/>
            <person name="Lutzoni F."/>
            <person name="Magnuson J."/>
            <person name="Mondo S."/>
            <person name="Nolan M."/>
            <person name="Ohm R."/>
            <person name="Pangilinan J."/>
            <person name="Park H.-J."/>
            <person name="Ramirez L."/>
            <person name="Alfaro M."/>
            <person name="Sun H."/>
            <person name="Tritt A."/>
            <person name="Yoshinaga Y."/>
            <person name="Zwiers L.-H."/>
            <person name="Turgeon B."/>
            <person name="Goodwin S."/>
            <person name="Spatafora J."/>
            <person name="Crous P."/>
            <person name="Grigoriev I."/>
        </authorList>
    </citation>
    <scope>NUCLEOTIDE SEQUENCE</scope>
    <source>
        <strain evidence="3">CBS 125425</strain>
    </source>
</reference>
<dbReference type="Pfam" id="PF07859">
    <property type="entry name" value="Abhydrolase_3"/>
    <property type="match status" value="1"/>
</dbReference>
<name>A0A9P4UZJ0_9PLEO</name>
<dbReference type="EMBL" id="ML996176">
    <property type="protein sequence ID" value="KAF2732494.1"/>
    <property type="molecule type" value="Genomic_DNA"/>
</dbReference>
<sequence>MLARVARLRRCRVRVRRRPFSAVSAPPRQETIVVPCRSNGSITVDVHHAPAVASPTLIYLPPGPVVPEDSDAQARIISTLAQTTGATIACINYRLSPSHQFPTPIHDVLEGYDWVAANLARKHLERLGVCAELVGASLATMLALTECRKGGPRIGAAAVNNPIGDWVFPDDLPHASPSELLEPDAPEETAYPANGDLMTWWAQQDDQEAIVTSRQRPKRAKKQSAPSAWTLNSDSHFLPTLTLSGERDVLFQKAEHFFDRFASPIHFFRSPHGKLLYPQDEDTLASASPSTDNAEESVDLDVHMSIDHYESLENISPGPPDMPTLVRCRSYARVYPPSSTNLDLPFFRISAGSQSPLLDQSTELAKHIKRSIMRQRLKARAGRVQWHDQEEKAMYEEVAGQMVSLELANGVGLWSQLDHDPLSQSDVENAGRWLAKAMVAS</sequence>
<dbReference type="GO" id="GO:0016787">
    <property type="term" value="F:hydrolase activity"/>
    <property type="evidence" value="ECO:0007669"/>
    <property type="project" value="UniProtKB-KW"/>
</dbReference>
<comment type="caution">
    <text evidence="3">The sequence shown here is derived from an EMBL/GenBank/DDBJ whole genome shotgun (WGS) entry which is preliminary data.</text>
</comment>
<dbReference type="Proteomes" id="UP000799444">
    <property type="component" value="Unassembled WGS sequence"/>
</dbReference>
<evidence type="ECO:0000313" key="3">
    <source>
        <dbReference type="EMBL" id="KAF2732494.1"/>
    </source>
</evidence>
<dbReference type="InterPro" id="IPR029058">
    <property type="entry name" value="AB_hydrolase_fold"/>
</dbReference>
<gene>
    <name evidence="3" type="ORF">EJ04DRAFT_440910</name>
</gene>
<dbReference type="Gene3D" id="3.40.50.1820">
    <property type="entry name" value="alpha/beta hydrolase"/>
    <property type="match status" value="1"/>
</dbReference>
<evidence type="ECO:0000313" key="4">
    <source>
        <dbReference type="Proteomes" id="UP000799444"/>
    </source>
</evidence>
<keyword evidence="1" id="KW-0378">Hydrolase</keyword>
<dbReference type="PANTHER" id="PTHR48081">
    <property type="entry name" value="AB HYDROLASE SUPERFAMILY PROTEIN C4A8.06C"/>
    <property type="match status" value="1"/>
</dbReference>
<organism evidence="3 4">
    <name type="scientific">Polyplosphaeria fusca</name>
    <dbReference type="NCBI Taxonomy" id="682080"/>
    <lineage>
        <taxon>Eukaryota</taxon>
        <taxon>Fungi</taxon>
        <taxon>Dikarya</taxon>
        <taxon>Ascomycota</taxon>
        <taxon>Pezizomycotina</taxon>
        <taxon>Dothideomycetes</taxon>
        <taxon>Pleosporomycetidae</taxon>
        <taxon>Pleosporales</taxon>
        <taxon>Tetraplosphaeriaceae</taxon>
        <taxon>Polyplosphaeria</taxon>
    </lineage>
</organism>
<dbReference type="InterPro" id="IPR013094">
    <property type="entry name" value="AB_hydrolase_3"/>
</dbReference>
<dbReference type="OrthoDB" id="5396420at2759"/>
<accession>A0A9P4UZJ0</accession>
<dbReference type="AlphaFoldDB" id="A0A9P4UZJ0"/>
<protein>
    <submittedName>
        <fullName evidence="3">Alpha/beta-hydrolase</fullName>
    </submittedName>
</protein>
<feature type="domain" description="Alpha/beta hydrolase fold-3" evidence="2">
    <location>
        <begin position="66"/>
        <end position="261"/>
    </location>
</feature>
<dbReference type="SUPFAM" id="SSF53474">
    <property type="entry name" value="alpha/beta-Hydrolases"/>
    <property type="match status" value="1"/>
</dbReference>
<evidence type="ECO:0000259" key="2">
    <source>
        <dbReference type="Pfam" id="PF07859"/>
    </source>
</evidence>
<dbReference type="InterPro" id="IPR050300">
    <property type="entry name" value="GDXG_lipolytic_enzyme"/>
</dbReference>
<evidence type="ECO:0000256" key="1">
    <source>
        <dbReference type="ARBA" id="ARBA00022801"/>
    </source>
</evidence>
<keyword evidence="4" id="KW-1185">Reference proteome</keyword>
<proteinExistence type="predicted"/>